<evidence type="ECO:0000313" key="1">
    <source>
        <dbReference type="EMBL" id="VDD74373.1"/>
    </source>
</evidence>
<protein>
    <submittedName>
        <fullName evidence="3">PEROXIDASE_4 domain-containing protein</fullName>
    </submittedName>
</protein>
<reference evidence="1 2" key="2">
    <citation type="submission" date="2018-10" db="EMBL/GenBank/DDBJ databases">
        <authorList>
            <consortium name="Pathogen Informatics"/>
        </authorList>
    </citation>
    <scope>NUCLEOTIDE SEQUENCE [LARGE SCALE GENOMIC DNA]</scope>
</reference>
<name>A0A0R3U1V4_MESCO</name>
<evidence type="ECO:0000313" key="3">
    <source>
        <dbReference type="WBParaSite" id="MCOS_0000037501-mRNA-1"/>
    </source>
</evidence>
<dbReference type="EMBL" id="UXSR01000030">
    <property type="protein sequence ID" value="VDD74373.1"/>
    <property type="molecule type" value="Genomic_DNA"/>
</dbReference>
<evidence type="ECO:0000313" key="2">
    <source>
        <dbReference type="Proteomes" id="UP000267029"/>
    </source>
</evidence>
<reference evidence="3" key="1">
    <citation type="submission" date="2017-02" db="UniProtKB">
        <authorList>
            <consortium name="WormBaseParasite"/>
        </authorList>
    </citation>
    <scope>IDENTIFICATION</scope>
</reference>
<sequence length="92" mass="10368">MCPELRCTRRSFHFDAKKPNDLLRSGQEFKLDGMNLRIPTPTDRVVLVHRPSLESSSSSASWQDLFAMGKMELGGREWGRFSTARDTPGGLV</sequence>
<dbReference type="Proteomes" id="UP000267029">
    <property type="component" value="Unassembled WGS sequence"/>
</dbReference>
<organism evidence="3">
    <name type="scientific">Mesocestoides corti</name>
    <name type="common">Flatworm</name>
    <dbReference type="NCBI Taxonomy" id="53468"/>
    <lineage>
        <taxon>Eukaryota</taxon>
        <taxon>Metazoa</taxon>
        <taxon>Spiralia</taxon>
        <taxon>Lophotrochozoa</taxon>
        <taxon>Platyhelminthes</taxon>
        <taxon>Cestoda</taxon>
        <taxon>Eucestoda</taxon>
        <taxon>Cyclophyllidea</taxon>
        <taxon>Mesocestoididae</taxon>
        <taxon>Mesocestoides</taxon>
    </lineage>
</organism>
<proteinExistence type="predicted"/>
<gene>
    <name evidence="1" type="ORF">MCOS_LOCUS376</name>
</gene>
<dbReference type="AlphaFoldDB" id="A0A0R3U1V4"/>
<dbReference type="WBParaSite" id="MCOS_0000037501-mRNA-1">
    <property type="protein sequence ID" value="MCOS_0000037501-mRNA-1"/>
    <property type="gene ID" value="MCOS_0000037501"/>
</dbReference>
<accession>A0A0R3U1V4</accession>
<keyword evidence="2" id="KW-1185">Reference proteome</keyword>